<evidence type="ECO:0000313" key="3">
    <source>
        <dbReference type="Proteomes" id="UP000602395"/>
    </source>
</evidence>
<gene>
    <name evidence="2" type="ORF">IDF66_06840</name>
</gene>
<comment type="caution">
    <text evidence="2">The sequence shown here is derived from an EMBL/GenBank/DDBJ whole genome shotgun (WGS) entry which is preliminary data.</text>
</comment>
<accession>A0ABR7W8Z9</accession>
<dbReference type="Proteomes" id="UP000602395">
    <property type="component" value="Unassembled WGS sequence"/>
</dbReference>
<name>A0ABR7W8Z9_9ACTN</name>
<reference evidence="2 3" key="1">
    <citation type="submission" date="2020-09" db="EMBL/GenBank/DDBJ databases">
        <title>Novel species in genus Gordonia.</title>
        <authorList>
            <person name="Zhang G."/>
        </authorList>
    </citation>
    <scope>NUCLEOTIDE SEQUENCE [LARGE SCALE GENOMIC DNA]</scope>
    <source>
        <strain evidence="2 3">ON-33</strain>
    </source>
</reference>
<dbReference type="Pfam" id="PF11716">
    <property type="entry name" value="MDMPI_N"/>
    <property type="match status" value="1"/>
</dbReference>
<dbReference type="EMBL" id="JACWMS010000001">
    <property type="protein sequence ID" value="MBD1319295.1"/>
    <property type="molecule type" value="Genomic_DNA"/>
</dbReference>
<evidence type="ECO:0000259" key="1">
    <source>
        <dbReference type="Pfam" id="PF11716"/>
    </source>
</evidence>
<organism evidence="2 3">
    <name type="scientific">Gordonia hankookensis</name>
    <dbReference type="NCBI Taxonomy" id="589403"/>
    <lineage>
        <taxon>Bacteria</taxon>
        <taxon>Bacillati</taxon>
        <taxon>Actinomycetota</taxon>
        <taxon>Actinomycetes</taxon>
        <taxon>Mycobacteriales</taxon>
        <taxon>Gordoniaceae</taxon>
        <taxon>Gordonia</taxon>
    </lineage>
</organism>
<dbReference type="Gene3D" id="1.20.120.450">
    <property type="entry name" value="dinb family like domain"/>
    <property type="match status" value="1"/>
</dbReference>
<dbReference type="InterPro" id="IPR034660">
    <property type="entry name" value="DinB/YfiT-like"/>
</dbReference>
<proteinExistence type="predicted"/>
<keyword evidence="3" id="KW-1185">Reference proteome</keyword>
<dbReference type="SUPFAM" id="SSF109854">
    <property type="entry name" value="DinB/YfiT-like putative metalloenzymes"/>
    <property type="match status" value="1"/>
</dbReference>
<dbReference type="GO" id="GO:0016853">
    <property type="term" value="F:isomerase activity"/>
    <property type="evidence" value="ECO:0007669"/>
    <property type="project" value="UniProtKB-KW"/>
</dbReference>
<dbReference type="RefSeq" id="WP_190266143.1">
    <property type="nucleotide sequence ID" value="NZ_BAABAD010000003.1"/>
</dbReference>
<evidence type="ECO:0000313" key="2">
    <source>
        <dbReference type="EMBL" id="MBD1319295.1"/>
    </source>
</evidence>
<keyword evidence="2" id="KW-0413">Isomerase</keyword>
<sequence length="188" mass="20354">MTTFTELHRRALTDADDMIDALTSAMMPNASRCVGWTIEDLVCHMVGQNFGFADAIADGDADRSAYRPRSHTLWDESRIALTTAIDGDPAGEVRLVEITDEVFPLDAVLAIHTLDLAVHVWDALGDAYRPSPDIVELVLAQAERIPTDRGADAVFGPVRDVVDGDAWHRALGLLGRSSQTSGSSPLVE</sequence>
<protein>
    <submittedName>
        <fullName evidence="2">Maleylpyruvate isomerase N-terminal domain-containing protein</fullName>
    </submittedName>
</protein>
<dbReference type="InterPro" id="IPR024344">
    <property type="entry name" value="MDMPI_metal-binding"/>
</dbReference>
<feature type="domain" description="Mycothiol-dependent maleylpyruvate isomerase metal-binding" evidence="1">
    <location>
        <begin position="9"/>
        <end position="123"/>
    </location>
</feature>